<dbReference type="SMART" id="SM00332">
    <property type="entry name" value="PP2Cc"/>
    <property type="match status" value="1"/>
</dbReference>
<dbReference type="SMART" id="SM00331">
    <property type="entry name" value="PP2C_SIG"/>
    <property type="match status" value="1"/>
</dbReference>
<gene>
    <name evidence="2" type="ORF">MNBD_GAMMA21-1882</name>
</gene>
<reference evidence="2" key="1">
    <citation type="submission" date="2018-06" db="EMBL/GenBank/DDBJ databases">
        <authorList>
            <person name="Zhirakovskaya E."/>
        </authorList>
    </citation>
    <scope>NUCLEOTIDE SEQUENCE</scope>
</reference>
<evidence type="ECO:0000313" key="2">
    <source>
        <dbReference type="EMBL" id="VAX01175.1"/>
    </source>
</evidence>
<proteinExistence type="predicted"/>
<dbReference type="Gene3D" id="3.60.40.10">
    <property type="entry name" value="PPM-type phosphatase domain"/>
    <property type="match status" value="1"/>
</dbReference>
<dbReference type="EMBL" id="UOFR01000082">
    <property type="protein sequence ID" value="VAX01175.1"/>
    <property type="molecule type" value="Genomic_DNA"/>
</dbReference>
<evidence type="ECO:0000259" key="1">
    <source>
        <dbReference type="PROSITE" id="PS51746"/>
    </source>
</evidence>
<dbReference type="InterPro" id="IPR001932">
    <property type="entry name" value="PPM-type_phosphatase-like_dom"/>
</dbReference>
<sequence length="230" mass="24937">VNEDCAALIHYNTSSGVLVITDGLGGQPNGETASKTAIETISNSITNASSENISLREAILDGIEKSNQRILKHSGGAATTLAAIEIQGKQIRPFHVGDSMILVCGQRGKIKLQSIAHSPVGYAVESGLLDEDEAIHHEERHLISNVVGAEDMSIEIGSQRKLDKHDTVIVASDGLFDNLYLSEITELIRKGDLKHAAIQLVDLAHHRMSEKVTDLPCHPDDLTFILFRPH</sequence>
<organism evidence="2">
    <name type="scientific">hydrothermal vent metagenome</name>
    <dbReference type="NCBI Taxonomy" id="652676"/>
    <lineage>
        <taxon>unclassified sequences</taxon>
        <taxon>metagenomes</taxon>
        <taxon>ecological metagenomes</taxon>
    </lineage>
</organism>
<name>A0A3B1B4H6_9ZZZZ</name>
<feature type="domain" description="PPM-type phosphatase" evidence="1">
    <location>
        <begin position="1"/>
        <end position="229"/>
    </location>
</feature>
<accession>A0A3B1B4H6</accession>
<dbReference type="InterPro" id="IPR036457">
    <property type="entry name" value="PPM-type-like_dom_sf"/>
</dbReference>
<dbReference type="CDD" id="cd00143">
    <property type="entry name" value="PP2Cc"/>
    <property type="match status" value="1"/>
</dbReference>
<dbReference type="AlphaFoldDB" id="A0A3B1B4H6"/>
<protein>
    <recommendedName>
        <fullName evidence="1">PPM-type phosphatase domain-containing protein</fullName>
    </recommendedName>
</protein>
<dbReference type="Pfam" id="PF13672">
    <property type="entry name" value="PP2C_2"/>
    <property type="match status" value="1"/>
</dbReference>
<feature type="non-terminal residue" evidence="2">
    <location>
        <position position="1"/>
    </location>
</feature>
<dbReference type="PROSITE" id="PS51746">
    <property type="entry name" value="PPM_2"/>
    <property type="match status" value="1"/>
</dbReference>
<dbReference type="SUPFAM" id="SSF81606">
    <property type="entry name" value="PP2C-like"/>
    <property type="match status" value="1"/>
</dbReference>